<dbReference type="Proteomes" id="UP000007875">
    <property type="component" value="Unassembled WGS sequence"/>
</dbReference>
<dbReference type="GO" id="GO:0005634">
    <property type="term" value="C:nucleus"/>
    <property type="evidence" value="ECO:0007669"/>
    <property type="project" value="TreeGrafter"/>
</dbReference>
<dbReference type="OMA" id="VECCATR"/>
<organism evidence="2 3">
    <name type="scientific">Ciona savignyi</name>
    <name type="common">Pacific transparent sea squirt</name>
    <dbReference type="NCBI Taxonomy" id="51511"/>
    <lineage>
        <taxon>Eukaryota</taxon>
        <taxon>Metazoa</taxon>
        <taxon>Chordata</taxon>
        <taxon>Tunicata</taxon>
        <taxon>Ascidiacea</taxon>
        <taxon>Phlebobranchia</taxon>
        <taxon>Cionidae</taxon>
        <taxon>Ciona</taxon>
    </lineage>
</organism>
<name>H2Z364_CIOSA</name>
<evidence type="ECO:0000313" key="2">
    <source>
        <dbReference type="Ensembl" id="ENSCSAVP00000012026.1"/>
    </source>
</evidence>
<dbReference type="GO" id="GO:0006357">
    <property type="term" value="P:regulation of transcription by RNA polymerase II"/>
    <property type="evidence" value="ECO:0007669"/>
    <property type="project" value="TreeGrafter"/>
</dbReference>
<dbReference type="PANTHER" id="PTHR12243">
    <property type="entry name" value="MADF DOMAIN TRANSCRIPTION FACTOR"/>
    <property type="match status" value="1"/>
</dbReference>
<proteinExistence type="predicted"/>
<dbReference type="Ensembl" id="ENSCSAVT00000012166.1">
    <property type="protein sequence ID" value="ENSCSAVP00000012026.1"/>
    <property type="gene ID" value="ENSCSAVG00000007073.1"/>
</dbReference>
<dbReference type="AlphaFoldDB" id="H2Z364"/>
<evidence type="ECO:0000313" key="3">
    <source>
        <dbReference type="Proteomes" id="UP000007875"/>
    </source>
</evidence>
<dbReference type="HOGENOM" id="CLU_080630_2_0_1"/>
<dbReference type="InParanoid" id="H2Z364"/>
<sequence length="234" mass="27324">MSERRFNFNETLARLVEDNPHLYDNKDKNYKDHVLRESTWMDISKQLGQPPETCMKRWRSLRDRFAKEKRKLENSNLVSSTWDQFNQLSFLQGHLRPRLTLGNLDEDPELTMQDVAGGSVIANWNSHGDLDGDNLMGKSLNDTNLSAFSPPTMIRQHRKRKRESQNDEQDMLSIILENNHVNNHTPHSNPVEKTYKEDIYDNYGKIIALKLRDMPTKEADEAMIFILQHLTSVT</sequence>
<keyword evidence="3" id="KW-1185">Reference proteome</keyword>
<reference evidence="2" key="3">
    <citation type="submission" date="2025-09" db="UniProtKB">
        <authorList>
            <consortium name="Ensembl"/>
        </authorList>
    </citation>
    <scope>IDENTIFICATION</scope>
</reference>
<dbReference type="PROSITE" id="PS51029">
    <property type="entry name" value="MADF"/>
    <property type="match status" value="1"/>
</dbReference>
<dbReference type="GeneTree" id="ENSGT00990000207330"/>
<evidence type="ECO:0000259" key="1">
    <source>
        <dbReference type="PROSITE" id="PS51029"/>
    </source>
</evidence>
<dbReference type="InterPro" id="IPR039353">
    <property type="entry name" value="TF_Adf1"/>
</dbReference>
<dbReference type="Pfam" id="PF10545">
    <property type="entry name" value="MADF_DNA_bdg"/>
    <property type="match status" value="1"/>
</dbReference>
<dbReference type="SMART" id="SM00595">
    <property type="entry name" value="MADF"/>
    <property type="match status" value="1"/>
</dbReference>
<dbReference type="FunCoup" id="H2Z364">
    <property type="interactions" value="2"/>
</dbReference>
<feature type="domain" description="MADF" evidence="1">
    <location>
        <begin position="11"/>
        <end position="96"/>
    </location>
</feature>
<dbReference type="GO" id="GO:0005667">
    <property type="term" value="C:transcription regulator complex"/>
    <property type="evidence" value="ECO:0007669"/>
    <property type="project" value="TreeGrafter"/>
</dbReference>
<protein>
    <recommendedName>
        <fullName evidence="1">MADF domain-containing protein</fullName>
    </recommendedName>
</protein>
<reference evidence="2" key="2">
    <citation type="submission" date="2025-08" db="UniProtKB">
        <authorList>
            <consortium name="Ensembl"/>
        </authorList>
    </citation>
    <scope>IDENTIFICATION</scope>
</reference>
<dbReference type="InterPro" id="IPR006578">
    <property type="entry name" value="MADF-dom"/>
</dbReference>
<dbReference type="eggNOG" id="ENOG502T7IX">
    <property type="taxonomic scope" value="Eukaryota"/>
</dbReference>
<accession>H2Z364</accession>
<dbReference type="PANTHER" id="PTHR12243:SF69">
    <property type="entry name" value="SI:CH73-59F11.3"/>
    <property type="match status" value="1"/>
</dbReference>
<dbReference type="STRING" id="51511.ENSCSAVP00000012026"/>
<reference evidence="3" key="1">
    <citation type="submission" date="2003-08" db="EMBL/GenBank/DDBJ databases">
        <authorList>
            <person name="Birren B."/>
            <person name="Nusbaum C."/>
            <person name="Abebe A."/>
            <person name="Abouelleil A."/>
            <person name="Adekoya E."/>
            <person name="Ait-zahra M."/>
            <person name="Allen N."/>
            <person name="Allen T."/>
            <person name="An P."/>
            <person name="Anderson M."/>
            <person name="Anderson S."/>
            <person name="Arachchi H."/>
            <person name="Armbruster J."/>
            <person name="Bachantsang P."/>
            <person name="Baldwin J."/>
            <person name="Barry A."/>
            <person name="Bayul T."/>
            <person name="Blitshsteyn B."/>
            <person name="Bloom T."/>
            <person name="Blye J."/>
            <person name="Boguslavskiy L."/>
            <person name="Borowsky M."/>
            <person name="Boukhgalter B."/>
            <person name="Brunache A."/>
            <person name="Butler J."/>
            <person name="Calixte N."/>
            <person name="Calvo S."/>
            <person name="Camarata J."/>
            <person name="Campo K."/>
            <person name="Chang J."/>
            <person name="Cheshatsang Y."/>
            <person name="Citroen M."/>
            <person name="Collymore A."/>
            <person name="Considine T."/>
            <person name="Cook A."/>
            <person name="Cooke P."/>
            <person name="Corum B."/>
            <person name="Cuomo C."/>
            <person name="David R."/>
            <person name="Dawoe T."/>
            <person name="Degray S."/>
            <person name="Dodge S."/>
            <person name="Dooley K."/>
            <person name="Dorje P."/>
            <person name="Dorjee K."/>
            <person name="Dorris L."/>
            <person name="Duffey N."/>
            <person name="Dupes A."/>
            <person name="Elkins T."/>
            <person name="Engels R."/>
            <person name="Erickson J."/>
            <person name="Farina A."/>
            <person name="Faro S."/>
            <person name="Ferreira P."/>
            <person name="Fischer H."/>
            <person name="Fitzgerald M."/>
            <person name="Foley K."/>
            <person name="Gage D."/>
            <person name="Galagan J."/>
            <person name="Gearin G."/>
            <person name="Gnerre S."/>
            <person name="Gnirke A."/>
            <person name="Goyette A."/>
            <person name="Graham J."/>
            <person name="Grandbois E."/>
            <person name="Gyaltsen K."/>
            <person name="Hafez N."/>
            <person name="Hagopian D."/>
            <person name="Hagos B."/>
            <person name="Hall J."/>
            <person name="Hatcher B."/>
            <person name="Heller A."/>
            <person name="Higgins H."/>
            <person name="Honan T."/>
            <person name="Horn A."/>
            <person name="Houde N."/>
            <person name="Hughes L."/>
            <person name="Hulme W."/>
            <person name="Husby E."/>
            <person name="Iliev I."/>
            <person name="Jaffe D."/>
            <person name="Jones C."/>
            <person name="Kamal M."/>
            <person name="Kamat A."/>
            <person name="Kamvysselis M."/>
            <person name="Karlsson E."/>
            <person name="Kells C."/>
            <person name="Kieu A."/>
            <person name="Kisner P."/>
            <person name="Kodira C."/>
            <person name="Kulbokas E."/>
            <person name="Labutti K."/>
            <person name="Lama D."/>
            <person name="Landers T."/>
            <person name="Leger J."/>
            <person name="Levine S."/>
            <person name="Lewis D."/>
            <person name="Lewis T."/>
            <person name="Lindblad-toh K."/>
            <person name="Liu X."/>
            <person name="Lokyitsang T."/>
            <person name="Lokyitsang Y."/>
            <person name="Lucien O."/>
            <person name="Lui A."/>
            <person name="Ma L.J."/>
            <person name="Mabbitt R."/>
            <person name="Macdonald J."/>
            <person name="Maclean C."/>
            <person name="Major J."/>
            <person name="Manning J."/>
            <person name="Marabella R."/>
            <person name="Maru K."/>
            <person name="Matthews C."/>
            <person name="Mauceli E."/>
            <person name="Mccarthy M."/>
            <person name="Mcdonough S."/>
            <person name="Mcghee T."/>
            <person name="Meldrim J."/>
            <person name="Meneus L."/>
            <person name="Mesirov J."/>
            <person name="Mihalev A."/>
            <person name="Mihova T."/>
            <person name="Mikkelsen T."/>
            <person name="Mlenga V."/>
            <person name="Moru K."/>
            <person name="Mozes J."/>
            <person name="Mulrain L."/>
            <person name="Munson G."/>
            <person name="Naylor J."/>
            <person name="Newes C."/>
            <person name="Nguyen C."/>
            <person name="Nguyen N."/>
            <person name="Nguyen T."/>
            <person name="Nicol R."/>
            <person name="Nielsen C."/>
            <person name="Nizzari M."/>
            <person name="Norbu C."/>
            <person name="Norbu N."/>
            <person name="O'donnell P."/>
            <person name="Okoawo O."/>
            <person name="O'leary S."/>
            <person name="Omotosho B."/>
            <person name="O'neill K."/>
            <person name="Osman S."/>
            <person name="Parker S."/>
            <person name="Perrin D."/>
            <person name="Phunkhang P."/>
            <person name="Piqani B."/>
            <person name="Purcell S."/>
            <person name="Rachupka T."/>
            <person name="Ramasamy U."/>
            <person name="Rameau R."/>
            <person name="Ray V."/>
            <person name="Raymond C."/>
            <person name="Retta R."/>
            <person name="Richardson S."/>
            <person name="Rise C."/>
            <person name="Rodriguez J."/>
            <person name="Rogers J."/>
            <person name="Rogov P."/>
            <person name="Rutman M."/>
            <person name="Schupbach R."/>
            <person name="Seaman C."/>
            <person name="Settipalli S."/>
            <person name="Sharpe T."/>
            <person name="Sheridan J."/>
            <person name="Sherpa N."/>
            <person name="Shi J."/>
            <person name="Smirnov S."/>
            <person name="Smith C."/>
            <person name="Sougnez C."/>
            <person name="Spencer B."/>
            <person name="Stalker J."/>
            <person name="Stange-thomann N."/>
            <person name="Stavropoulos S."/>
            <person name="Stetson K."/>
            <person name="Stone C."/>
            <person name="Stone S."/>
            <person name="Stubbs M."/>
            <person name="Talamas J."/>
            <person name="Tchuinga P."/>
            <person name="Tenzing P."/>
            <person name="Tesfaye S."/>
            <person name="Theodore J."/>
            <person name="Thoulutsang Y."/>
            <person name="Topham K."/>
            <person name="Towey S."/>
            <person name="Tsamla T."/>
            <person name="Tsomo N."/>
            <person name="Vallee D."/>
            <person name="Vassiliev H."/>
            <person name="Venkataraman V."/>
            <person name="Vinson J."/>
            <person name="Vo A."/>
            <person name="Wade C."/>
            <person name="Wang S."/>
            <person name="Wangchuk T."/>
            <person name="Wangdi T."/>
            <person name="Whittaker C."/>
            <person name="Wilkinson J."/>
            <person name="Wu Y."/>
            <person name="Wyman D."/>
            <person name="Yadav S."/>
            <person name="Yang S."/>
            <person name="Yang X."/>
            <person name="Yeager S."/>
            <person name="Yee E."/>
            <person name="Young G."/>
            <person name="Zainoun J."/>
            <person name="Zembeck L."/>
            <person name="Zimmer A."/>
            <person name="Zody M."/>
            <person name="Lander E."/>
        </authorList>
    </citation>
    <scope>NUCLEOTIDE SEQUENCE [LARGE SCALE GENOMIC DNA]</scope>
</reference>